<keyword evidence="6" id="KW-0539">Nucleus</keyword>
<gene>
    <name evidence="9" type="ORF">K452DRAFT_224416</name>
</gene>
<keyword evidence="5" id="KW-0862">Zinc</keyword>
<feature type="domain" description="C2H2-type" evidence="8">
    <location>
        <begin position="29"/>
        <end position="56"/>
    </location>
</feature>
<dbReference type="PANTHER" id="PTHR16515">
    <property type="entry name" value="PR DOMAIN ZINC FINGER PROTEIN"/>
    <property type="match status" value="1"/>
</dbReference>
<organism evidence="9 10">
    <name type="scientific">Aplosporella prunicola CBS 121167</name>
    <dbReference type="NCBI Taxonomy" id="1176127"/>
    <lineage>
        <taxon>Eukaryota</taxon>
        <taxon>Fungi</taxon>
        <taxon>Dikarya</taxon>
        <taxon>Ascomycota</taxon>
        <taxon>Pezizomycotina</taxon>
        <taxon>Dothideomycetes</taxon>
        <taxon>Dothideomycetes incertae sedis</taxon>
        <taxon>Botryosphaeriales</taxon>
        <taxon>Aplosporellaceae</taxon>
        <taxon>Aplosporella</taxon>
    </lineage>
</organism>
<evidence type="ECO:0000256" key="1">
    <source>
        <dbReference type="ARBA" id="ARBA00004123"/>
    </source>
</evidence>
<dbReference type="RefSeq" id="XP_033399524.1">
    <property type="nucleotide sequence ID" value="XM_033536685.1"/>
</dbReference>
<evidence type="ECO:0000313" key="9">
    <source>
        <dbReference type="EMBL" id="KAF2143812.1"/>
    </source>
</evidence>
<dbReference type="Proteomes" id="UP000799438">
    <property type="component" value="Unassembled WGS sequence"/>
</dbReference>
<comment type="subcellular location">
    <subcellularLocation>
        <location evidence="1">Nucleus</location>
    </subcellularLocation>
</comment>
<evidence type="ECO:0000256" key="6">
    <source>
        <dbReference type="ARBA" id="ARBA00023242"/>
    </source>
</evidence>
<dbReference type="PANTHER" id="PTHR16515:SF49">
    <property type="entry name" value="GASTRULA ZINC FINGER PROTEIN XLCGF49.1-LIKE-RELATED"/>
    <property type="match status" value="1"/>
</dbReference>
<dbReference type="GO" id="GO:0008270">
    <property type="term" value="F:zinc ion binding"/>
    <property type="evidence" value="ECO:0007669"/>
    <property type="project" value="UniProtKB-KW"/>
</dbReference>
<feature type="domain" description="C2H2-type" evidence="8">
    <location>
        <begin position="59"/>
        <end position="89"/>
    </location>
</feature>
<evidence type="ECO:0000259" key="8">
    <source>
        <dbReference type="PROSITE" id="PS50157"/>
    </source>
</evidence>
<protein>
    <recommendedName>
        <fullName evidence="8">C2H2-type domain-containing protein</fullName>
    </recommendedName>
</protein>
<keyword evidence="3" id="KW-0677">Repeat</keyword>
<dbReference type="EMBL" id="ML995481">
    <property type="protein sequence ID" value="KAF2143812.1"/>
    <property type="molecule type" value="Genomic_DNA"/>
</dbReference>
<accession>A0A6A6BI39</accession>
<name>A0A6A6BI39_9PEZI</name>
<dbReference type="SUPFAM" id="SSF57667">
    <property type="entry name" value="beta-beta-alpha zinc fingers"/>
    <property type="match status" value="1"/>
</dbReference>
<dbReference type="AlphaFoldDB" id="A0A6A6BI39"/>
<keyword evidence="4 7" id="KW-0863">Zinc-finger</keyword>
<evidence type="ECO:0000256" key="3">
    <source>
        <dbReference type="ARBA" id="ARBA00022737"/>
    </source>
</evidence>
<dbReference type="GO" id="GO:0010468">
    <property type="term" value="P:regulation of gene expression"/>
    <property type="evidence" value="ECO:0007669"/>
    <property type="project" value="TreeGrafter"/>
</dbReference>
<dbReference type="InterPro" id="IPR013087">
    <property type="entry name" value="Znf_C2H2_type"/>
</dbReference>
<dbReference type="GeneID" id="54294181"/>
<sequence>MSAEDKAEFNTDISRTRTRRLTTLANAKDRCEVCGTLFSRHYNHKAHMETHDPNRQLKHRCPRHTCNRAFNRNTDLERHENTVHLKKKDWKCVQCGNMFGRKDTLRR</sequence>
<keyword evidence="10" id="KW-1185">Reference proteome</keyword>
<dbReference type="GO" id="GO:0005634">
    <property type="term" value="C:nucleus"/>
    <property type="evidence" value="ECO:0007669"/>
    <property type="project" value="UniProtKB-SubCell"/>
</dbReference>
<dbReference type="Pfam" id="PF00096">
    <property type="entry name" value="zf-C2H2"/>
    <property type="match status" value="1"/>
</dbReference>
<evidence type="ECO:0000256" key="7">
    <source>
        <dbReference type="PROSITE-ProRule" id="PRU00042"/>
    </source>
</evidence>
<dbReference type="Gene3D" id="3.30.160.60">
    <property type="entry name" value="Classic Zinc Finger"/>
    <property type="match status" value="1"/>
</dbReference>
<dbReference type="PROSITE" id="PS50157">
    <property type="entry name" value="ZINC_FINGER_C2H2_2"/>
    <property type="match status" value="2"/>
</dbReference>
<evidence type="ECO:0000313" key="10">
    <source>
        <dbReference type="Proteomes" id="UP000799438"/>
    </source>
</evidence>
<evidence type="ECO:0000256" key="5">
    <source>
        <dbReference type="ARBA" id="ARBA00022833"/>
    </source>
</evidence>
<proteinExistence type="predicted"/>
<reference evidence="9" key="1">
    <citation type="journal article" date="2020" name="Stud. Mycol.">
        <title>101 Dothideomycetes genomes: a test case for predicting lifestyles and emergence of pathogens.</title>
        <authorList>
            <person name="Haridas S."/>
            <person name="Albert R."/>
            <person name="Binder M."/>
            <person name="Bloem J."/>
            <person name="Labutti K."/>
            <person name="Salamov A."/>
            <person name="Andreopoulos B."/>
            <person name="Baker S."/>
            <person name="Barry K."/>
            <person name="Bills G."/>
            <person name="Bluhm B."/>
            <person name="Cannon C."/>
            <person name="Castanera R."/>
            <person name="Culley D."/>
            <person name="Daum C."/>
            <person name="Ezra D."/>
            <person name="Gonzalez J."/>
            <person name="Henrissat B."/>
            <person name="Kuo A."/>
            <person name="Liang C."/>
            <person name="Lipzen A."/>
            <person name="Lutzoni F."/>
            <person name="Magnuson J."/>
            <person name="Mondo S."/>
            <person name="Nolan M."/>
            <person name="Ohm R."/>
            <person name="Pangilinan J."/>
            <person name="Park H.-J."/>
            <person name="Ramirez L."/>
            <person name="Alfaro M."/>
            <person name="Sun H."/>
            <person name="Tritt A."/>
            <person name="Yoshinaga Y."/>
            <person name="Zwiers L.-H."/>
            <person name="Turgeon B."/>
            <person name="Goodwin S."/>
            <person name="Spatafora J."/>
            <person name="Crous P."/>
            <person name="Grigoriev I."/>
        </authorList>
    </citation>
    <scope>NUCLEOTIDE SEQUENCE</scope>
    <source>
        <strain evidence="9">CBS 121167</strain>
    </source>
</reference>
<evidence type="ECO:0000256" key="4">
    <source>
        <dbReference type="ARBA" id="ARBA00022771"/>
    </source>
</evidence>
<keyword evidence="2" id="KW-0479">Metal-binding</keyword>
<dbReference type="PROSITE" id="PS00028">
    <property type="entry name" value="ZINC_FINGER_C2H2_1"/>
    <property type="match status" value="2"/>
</dbReference>
<evidence type="ECO:0000256" key="2">
    <source>
        <dbReference type="ARBA" id="ARBA00022723"/>
    </source>
</evidence>
<dbReference type="InterPro" id="IPR036236">
    <property type="entry name" value="Znf_C2H2_sf"/>
</dbReference>
<dbReference type="InterPro" id="IPR050331">
    <property type="entry name" value="Zinc_finger"/>
</dbReference>
<dbReference type="OrthoDB" id="6910977at2759"/>
<dbReference type="SMART" id="SM00355">
    <property type="entry name" value="ZnF_C2H2"/>
    <property type="match status" value="2"/>
</dbReference>